<proteinExistence type="predicted"/>
<dbReference type="InterPro" id="IPR036527">
    <property type="entry name" value="SCP2_sterol-bd_dom_sf"/>
</dbReference>
<protein>
    <submittedName>
        <fullName evidence="2">SCP2 sterol-binding domain-containing protein</fullName>
    </submittedName>
</protein>
<dbReference type="Pfam" id="PF02036">
    <property type="entry name" value="SCP2"/>
    <property type="match status" value="1"/>
</dbReference>
<evidence type="ECO:0000259" key="1">
    <source>
        <dbReference type="Pfam" id="PF02036"/>
    </source>
</evidence>
<dbReference type="InterPro" id="IPR003033">
    <property type="entry name" value="SCP2_sterol-bd_dom"/>
</dbReference>
<dbReference type="PANTHER" id="PTHR10094:SF25">
    <property type="entry name" value="SCP2 STEROL-BINDING DOMAIN-CONTAINING PROTEIN 1"/>
    <property type="match status" value="1"/>
</dbReference>
<feature type="domain" description="SCP2" evidence="1">
    <location>
        <begin position="22"/>
        <end position="92"/>
    </location>
</feature>
<keyword evidence="3" id="KW-1185">Reference proteome</keyword>
<dbReference type="Gene3D" id="3.30.1050.10">
    <property type="entry name" value="SCP2 sterol-binding domain"/>
    <property type="match status" value="1"/>
</dbReference>
<organism evidence="2 3">
    <name type="scientific">Roseibium aestuarii</name>
    <dbReference type="NCBI Taxonomy" id="2600299"/>
    <lineage>
        <taxon>Bacteria</taxon>
        <taxon>Pseudomonadati</taxon>
        <taxon>Pseudomonadota</taxon>
        <taxon>Alphaproteobacteria</taxon>
        <taxon>Hyphomicrobiales</taxon>
        <taxon>Stappiaceae</taxon>
        <taxon>Roseibium</taxon>
    </lineage>
</organism>
<dbReference type="EMBL" id="JBHUFA010000016">
    <property type="protein sequence ID" value="MFD1697406.1"/>
    <property type="molecule type" value="Genomic_DNA"/>
</dbReference>
<gene>
    <name evidence="2" type="ORF">ACFSC7_17965</name>
</gene>
<dbReference type="Proteomes" id="UP001597327">
    <property type="component" value="Unassembled WGS sequence"/>
</dbReference>
<accession>A0ABW4K0V5</accession>
<evidence type="ECO:0000313" key="3">
    <source>
        <dbReference type="Proteomes" id="UP001597327"/>
    </source>
</evidence>
<evidence type="ECO:0000313" key="2">
    <source>
        <dbReference type="EMBL" id="MFD1697406.1"/>
    </source>
</evidence>
<reference evidence="3" key="1">
    <citation type="journal article" date="2019" name="Int. J. Syst. Evol. Microbiol.">
        <title>The Global Catalogue of Microorganisms (GCM) 10K type strain sequencing project: providing services to taxonomists for standard genome sequencing and annotation.</title>
        <authorList>
            <consortium name="The Broad Institute Genomics Platform"/>
            <consortium name="The Broad Institute Genome Sequencing Center for Infectious Disease"/>
            <person name="Wu L."/>
            <person name="Ma J."/>
        </authorList>
    </citation>
    <scope>NUCLEOTIDE SEQUENCE [LARGE SCALE GENOMIC DNA]</scope>
    <source>
        <strain evidence="3">JCM 3369</strain>
    </source>
</reference>
<dbReference type="SUPFAM" id="SSF55718">
    <property type="entry name" value="SCP-like"/>
    <property type="match status" value="1"/>
</dbReference>
<sequence>MSLESLTEAVKSKVAGGGIDESVKFDMGADGQIFVQGSSVSNDDADADCTIKISADNLKDLLDGELNPTAAFMSGKISVEGDMSVAMKLGSIV</sequence>
<comment type="caution">
    <text evidence="2">The sequence shown here is derived from an EMBL/GenBank/DDBJ whole genome shotgun (WGS) entry which is preliminary data.</text>
</comment>
<dbReference type="PANTHER" id="PTHR10094">
    <property type="entry name" value="STEROL CARRIER PROTEIN 2 SCP-2 FAMILY PROTEIN"/>
    <property type="match status" value="1"/>
</dbReference>
<dbReference type="RefSeq" id="WP_149893408.1">
    <property type="nucleotide sequence ID" value="NZ_JBHUFA010000016.1"/>
</dbReference>
<name>A0ABW4K0V5_9HYPH</name>